<evidence type="ECO:0000256" key="2">
    <source>
        <dbReference type="SAM" id="Phobius"/>
    </source>
</evidence>
<keyword evidence="2" id="KW-1133">Transmembrane helix</keyword>
<proteinExistence type="predicted"/>
<keyword evidence="2" id="KW-0812">Transmembrane</keyword>
<keyword evidence="4" id="KW-1185">Reference proteome</keyword>
<evidence type="ECO:0000313" key="4">
    <source>
        <dbReference type="Proteomes" id="UP000239415"/>
    </source>
</evidence>
<accession>A0A2T0KAD5</accession>
<dbReference type="EMBL" id="PVMZ01000009">
    <property type="protein sequence ID" value="PRX20080.1"/>
    <property type="molecule type" value="Genomic_DNA"/>
</dbReference>
<organism evidence="3 4">
    <name type="scientific">Actinoplanes italicus</name>
    <dbReference type="NCBI Taxonomy" id="113567"/>
    <lineage>
        <taxon>Bacteria</taxon>
        <taxon>Bacillati</taxon>
        <taxon>Actinomycetota</taxon>
        <taxon>Actinomycetes</taxon>
        <taxon>Micromonosporales</taxon>
        <taxon>Micromonosporaceae</taxon>
        <taxon>Actinoplanes</taxon>
    </lineage>
</organism>
<evidence type="ECO:0000256" key="1">
    <source>
        <dbReference type="SAM" id="MobiDB-lite"/>
    </source>
</evidence>
<dbReference type="Proteomes" id="UP000239415">
    <property type="component" value="Unassembled WGS sequence"/>
</dbReference>
<comment type="caution">
    <text evidence="3">The sequence shown here is derived from an EMBL/GenBank/DDBJ whole genome shotgun (WGS) entry which is preliminary data.</text>
</comment>
<sequence>MDLSKPTPPEDEPSPTSRVATARHGGASLWRDPRVVAAVIAASGGVLAAVVPVVYDLWQ</sequence>
<dbReference type="AlphaFoldDB" id="A0A2T0KAD5"/>
<protein>
    <submittedName>
        <fullName evidence="3">Uncharacterized protein</fullName>
    </submittedName>
</protein>
<evidence type="ECO:0000313" key="3">
    <source>
        <dbReference type="EMBL" id="PRX20080.1"/>
    </source>
</evidence>
<gene>
    <name evidence="3" type="ORF">CLV67_109345</name>
</gene>
<reference evidence="3 4" key="1">
    <citation type="submission" date="2018-03" db="EMBL/GenBank/DDBJ databases">
        <title>Genomic Encyclopedia of Archaeal and Bacterial Type Strains, Phase II (KMG-II): from individual species to whole genera.</title>
        <authorList>
            <person name="Goeker M."/>
        </authorList>
    </citation>
    <scope>NUCLEOTIDE SEQUENCE [LARGE SCALE GENOMIC DNA]</scope>
    <source>
        <strain evidence="3 4">DSM 43146</strain>
    </source>
</reference>
<name>A0A2T0KAD5_9ACTN</name>
<keyword evidence="2" id="KW-0472">Membrane</keyword>
<feature type="transmembrane region" description="Helical" evidence="2">
    <location>
        <begin position="35"/>
        <end position="58"/>
    </location>
</feature>
<feature type="region of interest" description="Disordered" evidence="1">
    <location>
        <begin position="1"/>
        <end position="25"/>
    </location>
</feature>